<evidence type="ECO:0000256" key="7">
    <source>
        <dbReference type="ARBA" id="ARBA00023065"/>
    </source>
</evidence>
<keyword evidence="9" id="KW-0472">Membrane</keyword>
<dbReference type="GO" id="GO:0046930">
    <property type="term" value="C:pore complex"/>
    <property type="evidence" value="ECO:0007669"/>
    <property type="project" value="UniProtKB-KW"/>
</dbReference>
<dbReference type="OrthoDB" id="8712661at2"/>
<feature type="chain" id="PRO_5017432475" evidence="11">
    <location>
        <begin position="21"/>
        <end position="354"/>
    </location>
</feature>
<comment type="subunit">
    <text evidence="2">Homotrimer.</text>
</comment>
<evidence type="ECO:0000256" key="11">
    <source>
        <dbReference type="SAM" id="SignalP"/>
    </source>
</evidence>
<dbReference type="STRING" id="1770053.SAMN05216551_10548"/>
<evidence type="ECO:0000256" key="5">
    <source>
        <dbReference type="ARBA" id="ARBA00022692"/>
    </source>
</evidence>
<organism evidence="13 14">
    <name type="scientific">Chitinasiproducens palmae</name>
    <dbReference type="NCBI Taxonomy" id="1770053"/>
    <lineage>
        <taxon>Bacteria</taxon>
        <taxon>Pseudomonadati</taxon>
        <taxon>Pseudomonadota</taxon>
        <taxon>Betaproteobacteria</taxon>
        <taxon>Burkholderiales</taxon>
        <taxon>Burkholderiaceae</taxon>
        <taxon>Chitinasiproducens</taxon>
    </lineage>
</organism>
<keyword evidence="5" id="KW-0812">Transmembrane</keyword>
<gene>
    <name evidence="13" type="ORF">SAMN05216551_10548</name>
</gene>
<evidence type="ECO:0000259" key="12">
    <source>
        <dbReference type="Pfam" id="PF13609"/>
    </source>
</evidence>
<keyword evidence="8" id="KW-0626">Porin</keyword>
<dbReference type="InterPro" id="IPR002299">
    <property type="entry name" value="Porin_Neis"/>
</dbReference>
<evidence type="ECO:0000256" key="3">
    <source>
        <dbReference type="ARBA" id="ARBA00022448"/>
    </source>
</evidence>
<dbReference type="PRINTS" id="PR00184">
    <property type="entry name" value="NEISSPPORIN"/>
</dbReference>
<dbReference type="SUPFAM" id="SSF56935">
    <property type="entry name" value="Porins"/>
    <property type="match status" value="1"/>
</dbReference>
<feature type="signal peptide" evidence="11">
    <location>
        <begin position="1"/>
        <end position="20"/>
    </location>
</feature>
<evidence type="ECO:0000313" key="13">
    <source>
        <dbReference type="EMBL" id="SDV48384.1"/>
    </source>
</evidence>
<evidence type="ECO:0000256" key="9">
    <source>
        <dbReference type="ARBA" id="ARBA00023136"/>
    </source>
</evidence>
<dbReference type="PROSITE" id="PS51257">
    <property type="entry name" value="PROKAR_LIPOPROTEIN"/>
    <property type="match status" value="1"/>
</dbReference>
<accession>A0A1H2PP36</accession>
<evidence type="ECO:0000256" key="1">
    <source>
        <dbReference type="ARBA" id="ARBA00004571"/>
    </source>
</evidence>
<keyword evidence="4" id="KW-1134">Transmembrane beta strand</keyword>
<reference evidence="14" key="1">
    <citation type="submission" date="2016-09" db="EMBL/GenBank/DDBJ databases">
        <authorList>
            <person name="Varghese N."/>
            <person name="Submissions S."/>
        </authorList>
    </citation>
    <scope>NUCLEOTIDE SEQUENCE [LARGE SCALE GENOMIC DNA]</scope>
    <source>
        <strain evidence="14">JS23</strain>
    </source>
</reference>
<dbReference type="Gene3D" id="2.40.160.10">
    <property type="entry name" value="Porin"/>
    <property type="match status" value="1"/>
</dbReference>
<dbReference type="CDD" id="cd00342">
    <property type="entry name" value="gram_neg_porins"/>
    <property type="match status" value="1"/>
</dbReference>
<comment type="subcellular location">
    <subcellularLocation>
        <location evidence="1">Cell outer membrane</location>
        <topology evidence="1">Multi-pass membrane protein</topology>
    </subcellularLocation>
</comment>
<dbReference type="GO" id="GO:0009279">
    <property type="term" value="C:cell outer membrane"/>
    <property type="evidence" value="ECO:0007669"/>
    <property type="project" value="UniProtKB-SubCell"/>
</dbReference>
<dbReference type="PANTHER" id="PTHR34501:SF9">
    <property type="entry name" value="MAJOR OUTER MEMBRANE PROTEIN P.IA"/>
    <property type="match status" value="1"/>
</dbReference>
<keyword evidence="14" id="KW-1185">Reference proteome</keyword>
<dbReference type="InterPro" id="IPR023614">
    <property type="entry name" value="Porin_dom_sf"/>
</dbReference>
<name>A0A1H2PP36_9BURK</name>
<dbReference type="GO" id="GO:0015288">
    <property type="term" value="F:porin activity"/>
    <property type="evidence" value="ECO:0007669"/>
    <property type="project" value="UniProtKB-KW"/>
</dbReference>
<dbReference type="Proteomes" id="UP000243719">
    <property type="component" value="Unassembled WGS sequence"/>
</dbReference>
<dbReference type="RefSeq" id="WP_091907527.1">
    <property type="nucleotide sequence ID" value="NZ_FNLO01000005.1"/>
</dbReference>
<dbReference type="PANTHER" id="PTHR34501">
    <property type="entry name" value="PROTEIN YDDL-RELATED"/>
    <property type="match status" value="1"/>
</dbReference>
<evidence type="ECO:0000313" key="14">
    <source>
        <dbReference type="Proteomes" id="UP000243719"/>
    </source>
</evidence>
<protein>
    <submittedName>
        <fullName evidence="13">Outer membrane protein (Porin)</fullName>
    </submittedName>
</protein>
<dbReference type="InterPro" id="IPR033900">
    <property type="entry name" value="Gram_neg_porin_domain"/>
</dbReference>
<feature type="domain" description="Porin" evidence="12">
    <location>
        <begin position="13"/>
        <end position="321"/>
    </location>
</feature>
<dbReference type="EMBL" id="FNLO01000005">
    <property type="protein sequence ID" value="SDV48384.1"/>
    <property type="molecule type" value="Genomic_DNA"/>
</dbReference>
<keyword evidence="7" id="KW-0406">Ion transport</keyword>
<keyword evidence="6 11" id="KW-0732">Signal</keyword>
<dbReference type="InterPro" id="IPR050298">
    <property type="entry name" value="Gram-neg_bact_OMP"/>
</dbReference>
<dbReference type="Pfam" id="PF13609">
    <property type="entry name" value="Porin_4"/>
    <property type="match status" value="1"/>
</dbReference>
<keyword evidence="3" id="KW-0813">Transport</keyword>
<dbReference type="GO" id="GO:0006811">
    <property type="term" value="P:monoatomic ion transport"/>
    <property type="evidence" value="ECO:0007669"/>
    <property type="project" value="UniProtKB-KW"/>
</dbReference>
<evidence type="ECO:0000256" key="10">
    <source>
        <dbReference type="ARBA" id="ARBA00023237"/>
    </source>
</evidence>
<evidence type="ECO:0000256" key="8">
    <source>
        <dbReference type="ARBA" id="ARBA00023114"/>
    </source>
</evidence>
<proteinExistence type="predicted"/>
<keyword evidence="10" id="KW-0998">Cell outer membrane</keyword>
<evidence type="ECO:0000256" key="4">
    <source>
        <dbReference type="ARBA" id="ARBA00022452"/>
    </source>
</evidence>
<dbReference type="AlphaFoldDB" id="A0A1H2PP36"/>
<evidence type="ECO:0000256" key="6">
    <source>
        <dbReference type="ARBA" id="ARBA00022729"/>
    </source>
</evidence>
<sequence length="354" mass="37663">MKYTALLFCVTGLATSSACAADGPVFYGRLVSGVDWTNRLGATSSTRWRSANSQWGTSLWGMRGEATLGGGNHAVFQLESGFDVNNGADDALFNRIARVALVSPRYGELSLGRDMKRSDGALWALDPGGLQFLGAATLLRGRAWGSRANAIGYRSPEWAGWTAGLQFAPGGHAGTFARGTEWSADVRYQRGPLMMTALYDTVRSDAPSGDAYDALFRHSRQYMFGATYAWRRAKFYLAYAGLRAPAARASADNAYAARRSDTVWAGMNWQASATLGLLGAVYHTRLDHGGGSATLAMVGANYALSKRTIVYASVGSVFNRGNANFAVEAGGTAADNPLPGGTQQGAYAGVAHWF</sequence>
<evidence type="ECO:0000256" key="2">
    <source>
        <dbReference type="ARBA" id="ARBA00011233"/>
    </source>
</evidence>